<evidence type="ECO:0000256" key="6">
    <source>
        <dbReference type="PROSITE-ProRule" id="PRU00239"/>
    </source>
</evidence>
<dbReference type="GO" id="GO:0006508">
    <property type="term" value="P:proteolysis"/>
    <property type="evidence" value="ECO:0007669"/>
    <property type="project" value="UniProtKB-KW"/>
</dbReference>
<dbReference type="SMART" id="SM00230">
    <property type="entry name" value="CysPc"/>
    <property type="match status" value="1"/>
</dbReference>
<feature type="active site" evidence="5">
    <location>
        <position position="325"/>
    </location>
</feature>
<dbReference type="Gene3D" id="2.60.120.380">
    <property type="match status" value="1"/>
</dbReference>
<dbReference type="Gene3D" id="3.90.70.10">
    <property type="entry name" value="Cysteine proteinases"/>
    <property type="match status" value="1"/>
</dbReference>
<dbReference type="Gene3D" id="1.10.238.10">
    <property type="entry name" value="EF-hand"/>
    <property type="match status" value="2"/>
</dbReference>
<evidence type="ECO:0000256" key="3">
    <source>
        <dbReference type="ARBA" id="ARBA00022801"/>
    </source>
</evidence>
<feature type="domain" description="Calpain catalytic" evidence="7">
    <location>
        <begin position="113"/>
        <end position="395"/>
    </location>
</feature>
<dbReference type="Pfam" id="PF01067">
    <property type="entry name" value="Calpain_III"/>
    <property type="match status" value="1"/>
</dbReference>
<dbReference type="AlphaFoldDB" id="A0A914VH24"/>
<accession>A0A914VH24</accession>
<dbReference type="GO" id="GO:0005737">
    <property type="term" value="C:cytoplasm"/>
    <property type="evidence" value="ECO:0007669"/>
    <property type="project" value="TreeGrafter"/>
</dbReference>
<dbReference type="InterPro" id="IPR022683">
    <property type="entry name" value="Calpain_III"/>
</dbReference>
<sequence length="725" mass="83342">MASRFTLTKNVHDSDMTLKYSITDPSTGDATTIVKHEHKDADGTVVQKKTTSITKTGTIPIKIRRQCTLGSINWIKNLHLPWSSKTTARRLPDTSNVPKFDEIRRTSIKLNTLWEDPDFLAVDESIFYSRRPPRPFVWKRPHELCANPQFVYKDFSRFDVVQGELGDCWLLAAIANVTLYPNLFKKIIFKEDQSFKKDYTGAFHFQFWQYGHWVDVVVDDRLPTYDGKLVFMHSADNDEFWSALLEKAYAKLNGSYEALMAGSTSEAMEDFTGGLCEMFEFRDPPKDLFSIMLKANERQSLMCGSVEADPYIFEARQSNGLVRGHAYSITDVKLVGRQSMSSCFNYNVLRSLEWYYVTEEEKVELGLVSAADGEFWISFSDFVKNFEKLEICHLTPEAAAYAVGAPNQSWACNNFEGVWTKNSTAGGCRNYLNTFAHNPQYHMKLTLADDDADNLCTCIIALLQKNRRLQRLDGTCEMLYIGFSIYRVEDEKLLAEPLTREFFRTHKSSARSHTFINIREVCTRFRLPAGNYVVVPSTFEPNEEGEFMLRTFSEKPIKAENVDYDTKYQPVVPVLTVECMDEVEREDRFDQFFETLAGLDLEIDAWELQKIATFALKKEFTFDQFSIDTCRSMIAVVDLTRTGRLNLEGTRTQKILFVGYTLPTQIIRALSLRYANHDGQITFDGFIGCAVKLKTMMEIFQERDPKKTGEAKFNLEAWLELTMYA</sequence>
<feature type="active site" evidence="5">
    <location>
        <position position="345"/>
    </location>
</feature>
<dbReference type="SMART" id="SM00720">
    <property type="entry name" value="calpain_III"/>
    <property type="match status" value="1"/>
</dbReference>
<dbReference type="InterPro" id="IPR001300">
    <property type="entry name" value="Peptidase_C2_calpain_cat"/>
</dbReference>
<comment type="similarity">
    <text evidence="1">Belongs to the peptidase C2 family.</text>
</comment>
<dbReference type="FunFam" id="2.60.120.380:FF:000002">
    <property type="entry name" value="calpain-3 isoform X1"/>
    <property type="match status" value="1"/>
</dbReference>
<keyword evidence="8" id="KW-1185">Reference proteome</keyword>
<name>A0A914VH24_9BILA</name>
<keyword evidence="3" id="KW-0378">Hydrolase</keyword>
<dbReference type="CDD" id="cd00214">
    <property type="entry name" value="Calpain_III"/>
    <property type="match status" value="1"/>
</dbReference>
<dbReference type="InterPro" id="IPR038765">
    <property type="entry name" value="Papain-like_cys_pep_sf"/>
</dbReference>
<evidence type="ECO:0000259" key="7">
    <source>
        <dbReference type="PROSITE" id="PS50203"/>
    </source>
</evidence>
<dbReference type="GO" id="GO:0004198">
    <property type="term" value="F:calcium-dependent cysteine-type endopeptidase activity"/>
    <property type="evidence" value="ECO:0007669"/>
    <property type="project" value="InterPro"/>
</dbReference>
<keyword evidence="2" id="KW-0645">Protease</keyword>
<evidence type="ECO:0000256" key="1">
    <source>
        <dbReference type="ARBA" id="ARBA00007623"/>
    </source>
</evidence>
<protein>
    <submittedName>
        <fullName evidence="9">Calpain catalytic domain-containing protein</fullName>
    </submittedName>
</protein>
<dbReference type="CDD" id="cd00044">
    <property type="entry name" value="CysPc"/>
    <property type="match status" value="1"/>
</dbReference>
<dbReference type="InterPro" id="IPR000169">
    <property type="entry name" value="Pept_cys_AS"/>
</dbReference>
<feature type="active site" evidence="5">
    <location>
        <position position="168"/>
    </location>
</feature>
<dbReference type="PANTHER" id="PTHR10183">
    <property type="entry name" value="CALPAIN"/>
    <property type="match status" value="1"/>
</dbReference>
<proteinExistence type="inferred from homology"/>
<organism evidence="8 9">
    <name type="scientific">Plectus sambesii</name>
    <dbReference type="NCBI Taxonomy" id="2011161"/>
    <lineage>
        <taxon>Eukaryota</taxon>
        <taxon>Metazoa</taxon>
        <taxon>Ecdysozoa</taxon>
        <taxon>Nematoda</taxon>
        <taxon>Chromadorea</taxon>
        <taxon>Plectida</taxon>
        <taxon>Plectina</taxon>
        <taxon>Plectoidea</taxon>
        <taxon>Plectidae</taxon>
        <taxon>Plectus</taxon>
    </lineage>
</organism>
<dbReference type="SUPFAM" id="SSF47473">
    <property type="entry name" value="EF-hand"/>
    <property type="match status" value="1"/>
</dbReference>
<keyword evidence="4" id="KW-0788">Thiol protease</keyword>
<dbReference type="Proteomes" id="UP000887566">
    <property type="component" value="Unplaced"/>
</dbReference>
<dbReference type="WBParaSite" id="PSAMB.scaffold1979size26299.g16014.t1">
    <property type="protein sequence ID" value="PSAMB.scaffold1979size26299.g16014.t1"/>
    <property type="gene ID" value="PSAMB.scaffold1979size26299.g16014"/>
</dbReference>
<dbReference type="PROSITE" id="PS50203">
    <property type="entry name" value="CALPAIN_CAT"/>
    <property type="match status" value="1"/>
</dbReference>
<dbReference type="PANTHER" id="PTHR10183:SF433">
    <property type="entry name" value="CALPAIN-A-RELATED"/>
    <property type="match status" value="1"/>
</dbReference>
<evidence type="ECO:0000256" key="2">
    <source>
        <dbReference type="ARBA" id="ARBA00022670"/>
    </source>
</evidence>
<dbReference type="PRINTS" id="PR00704">
    <property type="entry name" value="CALPAIN"/>
</dbReference>
<dbReference type="SUPFAM" id="SSF54001">
    <property type="entry name" value="Cysteine proteinases"/>
    <property type="match status" value="1"/>
</dbReference>
<evidence type="ECO:0000256" key="5">
    <source>
        <dbReference type="PIRSR" id="PIRSR622684-1"/>
    </source>
</evidence>
<dbReference type="InterPro" id="IPR033883">
    <property type="entry name" value="C2_III"/>
</dbReference>
<reference evidence="9" key="1">
    <citation type="submission" date="2022-11" db="UniProtKB">
        <authorList>
            <consortium name="WormBaseParasite"/>
        </authorList>
    </citation>
    <scope>IDENTIFICATION</scope>
</reference>
<dbReference type="Pfam" id="PF00648">
    <property type="entry name" value="Peptidase_C2"/>
    <property type="match status" value="1"/>
</dbReference>
<comment type="caution">
    <text evidence="6">Lacks conserved residue(s) required for the propagation of feature annotation.</text>
</comment>
<dbReference type="SUPFAM" id="SSF49758">
    <property type="entry name" value="Calpain large subunit, middle domain (domain III)"/>
    <property type="match status" value="1"/>
</dbReference>
<dbReference type="InterPro" id="IPR022684">
    <property type="entry name" value="Calpain_cysteine_protease"/>
</dbReference>
<evidence type="ECO:0000313" key="9">
    <source>
        <dbReference type="WBParaSite" id="PSAMB.scaffold1979size26299.g16014.t1"/>
    </source>
</evidence>
<dbReference type="InterPro" id="IPR011992">
    <property type="entry name" value="EF-hand-dom_pair"/>
</dbReference>
<dbReference type="InterPro" id="IPR022682">
    <property type="entry name" value="Calpain_domain_III"/>
</dbReference>
<dbReference type="PROSITE" id="PS00139">
    <property type="entry name" value="THIOL_PROTEASE_CYS"/>
    <property type="match status" value="1"/>
</dbReference>
<evidence type="ECO:0000256" key="4">
    <source>
        <dbReference type="ARBA" id="ARBA00022807"/>
    </source>
</evidence>
<evidence type="ECO:0000313" key="8">
    <source>
        <dbReference type="Proteomes" id="UP000887566"/>
    </source>
</evidence>
<dbReference type="InterPro" id="IPR036213">
    <property type="entry name" value="Calpain_III_sf"/>
</dbReference>